<dbReference type="PANTHER" id="PTHR46601">
    <property type="entry name" value="ULP_PROTEASE DOMAIN-CONTAINING PROTEIN"/>
    <property type="match status" value="1"/>
</dbReference>
<evidence type="ECO:0000313" key="3">
    <source>
        <dbReference type="Proteomes" id="UP001159363"/>
    </source>
</evidence>
<reference evidence="2 3" key="1">
    <citation type="submission" date="2023-02" db="EMBL/GenBank/DDBJ databases">
        <title>LHISI_Scaffold_Assembly.</title>
        <authorList>
            <person name="Stuart O.P."/>
            <person name="Cleave R."/>
            <person name="Magrath M.J.L."/>
            <person name="Mikheyev A.S."/>
        </authorList>
    </citation>
    <scope>NUCLEOTIDE SEQUENCE [LARGE SCALE GENOMIC DNA]</scope>
    <source>
        <strain evidence="2">Daus_M_001</strain>
        <tissue evidence="2">Leg muscle</tissue>
    </source>
</reference>
<dbReference type="Proteomes" id="UP001159363">
    <property type="component" value="Chromosome X"/>
</dbReference>
<sequence length="428" mass="49692">MRNKDSDNIQDNVLQPCESEKNNDTTINSDKRKRNGKLRSRKNREELKRILAKMENTLAKMNLSAKMAPKKKQSPKRETPRTKVRKLLQGQKVSPEFRRKLLFGEVLTGNLKGTSKKLNVTNRRKLITNLSSAILRKYKCLSHMHKFTSRRLMAQRKDESSHICAGKKETVTMKKSKKQCTLLNYTTEKLHKRFTAELPEMKLGYSTFCKHSPFWVLSPIAADRNNCIIHENIDDYSKRERKNLHEDRKSLNSVAKYMRHVANIRHKYQALDSVKKEMKENVILVHCEFLVKLQLQVCGRNTVGTFWWLQTSSEPSHCGCVPCVPSVFSYKTILYCTLSDILQHYPVTICIHLTPVIEDVRTVMPGLKTVHFLSDGPTNQYQNRKMFYLMGSFLREKLEADCIQWYYSEAGHGKGARACGRFPEEDSR</sequence>
<feature type="compositionally biased region" description="Basic residues" evidence="1">
    <location>
        <begin position="31"/>
        <end position="42"/>
    </location>
</feature>
<feature type="region of interest" description="Disordered" evidence="1">
    <location>
        <begin position="62"/>
        <end position="84"/>
    </location>
</feature>
<feature type="region of interest" description="Disordered" evidence="1">
    <location>
        <begin position="1"/>
        <end position="45"/>
    </location>
</feature>
<accession>A0ABQ9HSH2</accession>
<gene>
    <name evidence="2" type="ORF">PR048_013246</name>
</gene>
<name>A0ABQ9HSH2_9NEOP</name>
<comment type="caution">
    <text evidence="2">The sequence shown here is derived from an EMBL/GenBank/DDBJ whole genome shotgun (WGS) entry which is preliminary data.</text>
</comment>
<dbReference type="PANTHER" id="PTHR46601:SF1">
    <property type="entry name" value="ADF-H DOMAIN-CONTAINING PROTEIN"/>
    <property type="match status" value="1"/>
</dbReference>
<dbReference type="EMBL" id="JARBHB010000004">
    <property type="protein sequence ID" value="KAJ8887031.1"/>
    <property type="molecule type" value="Genomic_DNA"/>
</dbReference>
<keyword evidence="3" id="KW-1185">Reference proteome</keyword>
<evidence type="ECO:0000313" key="2">
    <source>
        <dbReference type="EMBL" id="KAJ8887031.1"/>
    </source>
</evidence>
<protein>
    <submittedName>
        <fullName evidence="2">Uncharacterized protein</fullName>
    </submittedName>
</protein>
<proteinExistence type="predicted"/>
<organism evidence="2 3">
    <name type="scientific">Dryococelus australis</name>
    <dbReference type="NCBI Taxonomy" id="614101"/>
    <lineage>
        <taxon>Eukaryota</taxon>
        <taxon>Metazoa</taxon>
        <taxon>Ecdysozoa</taxon>
        <taxon>Arthropoda</taxon>
        <taxon>Hexapoda</taxon>
        <taxon>Insecta</taxon>
        <taxon>Pterygota</taxon>
        <taxon>Neoptera</taxon>
        <taxon>Polyneoptera</taxon>
        <taxon>Phasmatodea</taxon>
        <taxon>Verophasmatodea</taxon>
        <taxon>Anareolatae</taxon>
        <taxon>Phasmatidae</taxon>
        <taxon>Eurycanthinae</taxon>
        <taxon>Dryococelus</taxon>
    </lineage>
</organism>
<evidence type="ECO:0000256" key="1">
    <source>
        <dbReference type="SAM" id="MobiDB-lite"/>
    </source>
</evidence>